<evidence type="ECO:0000313" key="2">
    <source>
        <dbReference type="Proteomes" id="UP001061361"/>
    </source>
</evidence>
<name>A0ABM8AS67_9BACT</name>
<reference evidence="1" key="1">
    <citation type="submission" date="2022-08" db="EMBL/GenBank/DDBJ databases">
        <title>Genome Sequence of the sulphate-reducing bacterium, Pseudodesulfovibrio portus JCM14722.</title>
        <authorList>
            <person name="Kondo R."/>
            <person name="Kataoka T."/>
        </authorList>
    </citation>
    <scope>NUCLEOTIDE SEQUENCE</scope>
    <source>
        <strain evidence="1">JCM 14722</strain>
    </source>
</reference>
<accession>A0ABM8AS67</accession>
<gene>
    <name evidence="1" type="ORF">JCM14722_18260</name>
</gene>
<dbReference type="EMBL" id="AP026708">
    <property type="protein sequence ID" value="BDQ34284.1"/>
    <property type="molecule type" value="Genomic_DNA"/>
</dbReference>
<dbReference type="RefSeq" id="WP_264981186.1">
    <property type="nucleotide sequence ID" value="NZ_AP026708.1"/>
</dbReference>
<organism evidence="1 2">
    <name type="scientific">Pseudodesulfovibrio portus</name>
    <dbReference type="NCBI Taxonomy" id="231439"/>
    <lineage>
        <taxon>Bacteria</taxon>
        <taxon>Pseudomonadati</taxon>
        <taxon>Thermodesulfobacteriota</taxon>
        <taxon>Desulfovibrionia</taxon>
        <taxon>Desulfovibrionales</taxon>
        <taxon>Desulfovibrionaceae</taxon>
    </lineage>
</organism>
<protein>
    <submittedName>
        <fullName evidence="1">Uncharacterized protein</fullName>
    </submittedName>
</protein>
<dbReference type="Proteomes" id="UP001061361">
    <property type="component" value="Chromosome"/>
</dbReference>
<sequence length="54" mass="5877">MDRGVGNMCRYLLLPEDISCEGEGIHYPASVRACKAVLWIGLSILVGLGLNRLC</sequence>
<proteinExistence type="predicted"/>
<evidence type="ECO:0000313" key="1">
    <source>
        <dbReference type="EMBL" id="BDQ34284.1"/>
    </source>
</evidence>
<keyword evidence="2" id="KW-1185">Reference proteome</keyword>